<dbReference type="Proteomes" id="UP000077266">
    <property type="component" value="Unassembled WGS sequence"/>
</dbReference>
<dbReference type="InParanoid" id="A0A165Q5V8"/>
<dbReference type="AlphaFoldDB" id="A0A165Q5V8"/>
<dbReference type="InterPro" id="IPR036047">
    <property type="entry name" value="F-box-like_dom_sf"/>
</dbReference>
<feature type="domain" description="F-box" evidence="1">
    <location>
        <begin position="23"/>
        <end position="67"/>
    </location>
</feature>
<evidence type="ECO:0000313" key="2">
    <source>
        <dbReference type="EMBL" id="KZW03123.1"/>
    </source>
</evidence>
<gene>
    <name evidence="2" type="ORF">EXIGLDRAFT_828863</name>
</gene>
<keyword evidence="3" id="KW-1185">Reference proteome</keyword>
<dbReference type="Gene3D" id="1.20.1280.50">
    <property type="match status" value="1"/>
</dbReference>
<evidence type="ECO:0000313" key="3">
    <source>
        <dbReference type="Proteomes" id="UP000077266"/>
    </source>
</evidence>
<dbReference type="OrthoDB" id="2269034at2759"/>
<reference evidence="2 3" key="1">
    <citation type="journal article" date="2016" name="Mol. Biol. Evol.">
        <title>Comparative Genomics of Early-Diverging Mushroom-Forming Fungi Provides Insights into the Origins of Lignocellulose Decay Capabilities.</title>
        <authorList>
            <person name="Nagy L.G."/>
            <person name="Riley R."/>
            <person name="Tritt A."/>
            <person name="Adam C."/>
            <person name="Daum C."/>
            <person name="Floudas D."/>
            <person name="Sun H."/>
            <person name="Yadav J.S."/>
            <person name="Pangilinan J."/>
            <person name="Larsson K.H."/>
            <person name="Matsuura K."/>
            <person name="Barry K."/>
            <person name="Labutti K."/>
            <person name="Kuo R."/>
            <person name="Ohm R.A."/>
            <person name="Bhattacharya S.S."/>
            <person name="Shirouzu T."/>
            <person name="Yoshinaga Y."/>
            <person name="Martin F.M."/>
            <person name="Grigoriev I.V."/>
            <person name="Hibbett D.S."/>
        </authorList>
    </citation>
    <scope>NUCLEOTIDE SEQUENCE [LARGE SCALE GENOMIC DNA]</scope>
    <source>
        <strain evidence="2 3">HHB12029</strain>
    </source>
</reference>
<organism evidence="2 3">
    <name type="scientific">Exidia glandulosa HHB12029</name>
    <dbReference type="NCBI Taxonomy" id="1314781"/>
    <lineage>
        <taxon>Eukaryota</taxon>
        <taxon>Fungi</taxon>
        <taxon>Dikarya</taxon>
        <taxon>Basidiomycota</taxon>
        <taxon>Agaricomycotina</taxon>
        <taxon>Agaricomycetes</taxon>
        <taxon>Auriculariales</taxon>
        <taxon>Exidiaceae</taxon>
        <taxon>Exidia</taxon>
    </lineage>
</organism>
<name>A0A165Q5V8_EXIGL</name>
<evidence type="ECO:0000259" key="1">
    <source>
        <dbReference type="Pfam" id="PF12937"/>
    </source>
</evidence>
<proteinExistence type="predicted"/>
<sequence>MCSKRVKTGSGSGDGTGHLCHAKLPPETWSEIWSLLARLEDRITVSHVCSEWRTMALADHRLWGHLAVRLDQLVTWRIRDWAERARLGEEENRVAARWLRLAEHALERAGHTVSLDIRINHEKMTNEWITEFCALINKHAPRVVRLSLKLGCPVGLRDCLRGFHSPMPNVRVLGLNVLYFMAIPAGNIPFALFPNLEVFKSRPCDFEDVALPLPGLSKAIQSVRSSADSSASLRALLRAFPEPKHFAIRIVYADKREDPERDGDLDYLRSRFEGLDRLELTWGWNCYAITRNAIPRTTPRPSYISIGLHCSLDHAYDPEKESYMAIEDTFSDIAPAPITLILEQCDPPGKYLPEWEKKPFRITVHDPASGQTRQLALHWLMLYERPKVMQLLGDKLSGSPISSLTVPWDLMEPLMAQLKEENLRTITELTLIVTRRLKMNYIPLWPALPGLHHVTLKANYTSSNKDLRLSFDVFRGALEKLVPPPAKLHTLSLHHVRTGGCKHQDWNFAQSLAARVYGLRILSAEKAGSWDWNCGLTCS</sequence>
<dbReference type="Pfam" id="PF12937">
    <property type="entry name" value="F-box-like"/>
    <property type="match status" value="1"/>
</dbReference>
<dbReference type="EMBL" id="KV425885">
    <property type="protein sequence ID" value="KZW03123.1"/>
    <property type="molecule type" value="Genomic_DNA"/>
</dbReference>
<dbReference type="InterPro" id="IPR001810">
    <property type="entry name" value="F-box_dom"/>
</dbReference>
<accession>A0A165Q5V8</accession>
<dbReference type="SUPFAM" id="SSF81383">
    <property type="entry name" value="F-box domain"/>
    <property type="match status" value="1"/>
</dbReference>
<protein>
    <recommendedName>
        <fullName evidence="1">F-box domain-containing protein</fullName>
    </recommendedName>
</protein>